<sequence length="163" mass="17525">MIRINRATFQIASKARHVDHSSSTTIASSRDWCCRGCQTAAIIPAATPKKKNWMLMRNSLFVLLSLVMAAGAASAEEASVDLAGIGGRTCAYWLSSRDHRQEGTVWIYGFWSGLNYVAASSQQDQSKASDATMIATVEAACKGKPSRILATAAWSAYIDSSGK</sequence>
<protein>
    <submittedName>
        <fullName evidence="1">Uncharacterized protein</fullName>
    </submittedName>
</protein>
<evidence type="ECO:0000313" key="1">
    <source>
        <dbReference type="EMBL" id="QWG22501.1"/>
    </source>
</evidence>
<gene>
    <name evidence="1" type="ORF">KMZ93_21440</name>
</gene>
<evidence type="ECO:0000313" key="2">
    <source>
        <dbReference type="Proteomes" id="UP000676951"/>
    </source>
</evidence>
<name>A0A975RX07_9BRAD</name>
<accession>A0A975RX07</accession>
<proteinExistence type="predicted"/>
<dbReference type="Proteomes" id="UP000676951">
    <property type="component" value="Chromosome"/>
</dbReference>
<dbReference type="EMBL" id="CP076136">
    <property type="protein sequence ID" value="QWG22501.1"/>
    <property type="molecule type" value="Genomic_DNA"/>
</dbReference>
<dbReference type="RefSeq" id="WP_215603270.1">
    <property type="nucleotide sequence ID" value="NZ_CP076136.1"/>
</dbReference>
<dbReference type="AlphaFoldDB" id="A0A975RX07"/>
<organism evidence="1 2">
    <name type="scientific">Bradyrhizobium sediminis</name>
    <dbReference type="NCBI Taxonomy" id="2840469"/>
    <lineage>
        <taxon>Bacteria</taxon>
        <taxon>Pseudomonadati</taxon>
        <taxon>Pseudomonadota</taxon>
        <taxon>Alphaproteobacteria</taxon>
        <taxon>Hyphomicrobiales</taxon>
        <taxon>Nitrobacteraceae</taxon>
        <taxon>Bradyrhizobium</taxon>
    </lineage>
</organism>
<keyword evidence="2" id="KW-1185">Reference proteome</keyword>
<reference evidence="1 2" key="1">
    <citation type="submission" date="2021-06" db="EMBL/GenBank/DDBJ databases">
        <title>Bradyrhizobium sp. S2-11-4 Genome sequencing.</title>
        <authorList>
            <person name="Jin L."/>
        </authorList>
    </citation>
    <scope>NUCLEOTIDE SEQUENCE [LARGE SCALE GENOMIC DNA]</scope>
    <source>
        <strain evidence="1 2">S2-11-4</strain>
    </source>
</reference>